<proteinExistence type="predicted"/>
<dbReference type="EMBL" id="BBNU01000001">
    <property type="protein sequence ID" value="GAL77276.1"/>
    <property type="molecule type" value="Genomic_DNA"/>
</dbReference>
<name>A0A090WJU9_9FLAO</name>
<gene>
    <name evidence="2" type="ORF">JCM19274_4989</name>
</gene>
<protein>
    <submittedName>
        <fullName evidence="2">Lanthionine biosynthesis protein LanB</fullName>
    </submittedName>
</protein>
<dbReference type="Proteomes" id="UP000029643">
    <property type="component" value="Unassembled WGS sequence"/>
</dbReference>
<dbReference type="Pfam" id="PF04738">
    <property type="entry name" value="Lant_dehydr_N"/>
    <property type="match status" value="1"/>
</dbReference>
<evidence type="ECO:0000313" key="2">
    <source>
        <dbReference type="EMBL" id="GAL77276.1"/>
    </source>
</evidence>
<dbReference type="AlphaFoldDB" id="A0A090WJU9"/>
<accession>A0A090WJU9</accession>
<dbReference type="InterPro" id="IPR006827">
    <property type="entry name" value="Lant_deHydtase_N"/>
</dbReference>
<comment type="caution">
    <text evidence="2">The sequence shown here is derived from an EMBL/GenBank/DDBJ whole genome shotgun (WGS) entry which is preliminary data.</text>
</comment>
<evidence type="ECO:0000259" key="1">
    <source>
        <dbReference type="Pfam" id="PF04738"/>
    </source>
</evidence>
<reference evidence="2 3" key="1">
    <citation type="journal article" date="2014" name="Genome Announc.">
        <title>Draft Genome Sequences of Marine Flavobacterium Algibacter lectus Strains SS8 and NR4.</title>
        <authorList>
            <person name="Takatani N."/>
            <person name="Nakanishi M."/>
            <person name="Meirelles P."/>
            <person name="Mino S."/>
            <person name="Suda W."/>
            <person name="Oshima K."/>
            <person name="Hattori M."/>
            <person name="Ohkuma M."/>
            <person name="Hosokawa M."/>
            <person name="Miyashita K."/>
            <person name="Thompson F.L."/>
            <person name="Niwa A."/>
            <person name="Sawabe T."/>
            <person name="Sawabe T."/>
        </authorList>
    </citation>
    <scope>NUCLEOTIDE SEQUENCE [LARGE SCALE GENOMIC DNA]</scope>
    <source>
        <strain evidence="3">JCM19274</strain>
    </source>
</reference>
<organism evidence="2 3">
    <name type="scientific">Algibacter lectus</name>
    <dbReference type="NCBI Taxonomy" id="221126"/>
    <lineage>
        <taxon>Bacteria</taxon>
        <taxon>Pseudomonadati</taxon>
        <taxon>Bacteroidota</taxon>
        <taxon>Flavobacteriia</taxon>
        <taxon>Flavobacteriales</taxon>
        <taxon>Flavobacteriaceae</taxon>
        <taxon>Algibacter</taxon>
    </lineage>
</organism>
<feature type="domain" description="Lantibiotic dehydratase N-terminal" evidence="1">
    <location>
        <begin position="3"/>
        <end position="173"/>
    </location>
</feature>
<evidence type="ECO:0000313" key="3">
    <source>
        <dbReference type="Proteomes" id="UP000029643"/>
    </source>
</evidence>
<sequence>MPKFREGNVLLRPSFTSYEIPILTHSLKPKEKQIQLKDLYLSVRGNKLMLRSKKLNKYIIPKLSSSHNYLNPQNLSLYRFLSDFQYQNTTRYIFFDWGSIGEDFIFLPRVVYKNTILSKAIWNLTDVDLKELYLHNTDDNLKEKIYRWRKKFKVPKQFVLKEFDNKLFINTENTFLFKMFLSSVKGLKKIVLEETLINNTSLIVKDEDSKYYTNEIIINFYKGNE</sequence>